<evidence type="ECO:0000313" key="2">
    <source>
        <dbReference type="EMBL" id="SPF30625.1"/>
    </source>
</evidence>
<dbReference type="InterPro" id="IPR029068">
    <property type="entry name" value="Glyas_Bleomycin-R_OHBP_Dase"/>
</dbReference>
<dbReference type="InterPro" id="IPR004360">
    <property type="entry name" value="Glyas_Fos-R_dOase_dom"/>
</dbReference>
<reference evidence="2 3" key="1">
    <citation type="submission" date="2018-03" db="EMBL/GenBank/DDBJ databases">
        <authorList>
            <person name="Keele B.F."/>
        </authorList>
    </citation>
    <scope>NUCLEOTIDE SEQUENCE [LARGE SCALE GENOMIC DNA]</scope>
    <source>
        <strain evidence="2 3">CeCT 8812</strain>
    </source>
</reference>
<dbReference type="RefSeq" id="WP_108783346.1">
    <property type="nucleotide sequence ID" value="NZ_OMKW01000004.1"/>
</dbReference>
<sequence>MTSQAQNAVVWAEIPVTDLDAGVAFYSKVFNVEMSIVDGGPNMIANFGDPMQPGVSGHLYPGTPSEHGPTIHLAVPDTLEDSMARCQEAGGKVVSEPIPLPVGRFAYAQDPDGNSIGLFEAKVA</sequence>
<gene>
    <name evidence="2" type="ORF">POI8812_02965</name>
</gene>
<dbReference type="PROSITE" id="PS51819">
    <property type="entry name" value="VOC"/>
    <property type="match status" value="1"/>
</dbReference>
<evidence type="ECO:0000313" key="3">
    <source>
        <dbReference type="Proteomes" id="UP000244932"/>
    </source>
</evidence>
<evidence type="ECO:0000259" key="1">
    <source>
        <dbReference type="PROSITE" id="PS51819"/>
    </source>
</evidence>
<keyword evidence="3" id="KW-1185">Reference proteome</keyword>
<accession>A0A2R8AEY7</accession>
<dbReference type="AlphaFoldDB" id="A0A2R8AEY7"/>
<dbReference type="OrthoDB" id="9793039at2"/>
<dbReference type="InterPro" id="IPR052164">
    <property type="entry name" value="Anthracycline_SecMetBiosynth"/>
</dbReference>
<dbReference type="Pfam" id="PF00903">
    <property type="entry name" value="Glyoxalase"/>
    <property type="match status" value="1"/>
</dbReference>
<feature type="domain" description="VOC" evidence="1">
    <location>
        <begin position="8"/>
        <end position="121"/>
    </location>
</feature>
<dbReference type="EMBL" id="OMKW01000004">
    <property type="protein sequence ID" value="SPF30625.1"/>
    <property type="molecule type" value="Genomic_DNA"/>
</dbReference>
<dbReference type="CDD" id="cd07247">
    <property type="entry name" value="SgaA_N_like"/>
    <property type="match status" value="1"/>
</dbReference>
<dbReference type="SUPFAM" id="SSF54593">
    <property type="entry name" value="Glyoxalase/Bleomycin resistance protein/Dihydroxybiphenyl dioxygenase"/>
    <property type="match status" value="1"/>
</dbReference>
<proteinExistence type="predicted"/>
<dbReference type="Proteomes" id="UP000244932">
    <property type="component" value="Unassembled WGS sequence"/>
</dbReference>
<name>A0A2R8AEY7_9RHOB</name>
<dbReference type="Gene3D" id="3.10.180.10">
    <property type="entry name" value="2,3-Dihydroxybiphenyl 1,2-Dioxygenase, domain 1"/>
    <property type="match status" value="1"/>
</dbReference>
<protein>
    <recommendedName>
        <fullName evidence="1">VOC domain-containing protein</fullName>
    </recommendedName>
</protein>
<dbReference type="InterPro" id="IPR037523">
    <property type="entry name" value="VOC_core"/>
</dbReference>
<dbReference type="PANTHER" id="PTHR33993">
    <property type="entry name" value="GLYOXALASE-RELATED"/>
    <property type="match status" value="1"/>
</dbReference>
<organism evidence="2 3">
    <name type="scientific">Pontivivens insulae</name>
    <dbReference type="NCBI Taxonomy" id="1639689"/>
    <lineage>
        <taxon>Bacteria</taxon>
        <taxon>Pseudomonadati</taxon>
        <taxon>Pseudomonadota</taxon>
        <taxon>Alphaproteobacteria</taxon>
        <taxon>Rhodobacterales</taxon>
        <taxon>Paracoccaceae</taxon>
        <taxon>Pontivivens</taxon>
    </lineage>
</organism>